<evidence type="ECO:0000256" key="2">
    <source>
        <dbReference type="SAM" id="MobiDB-lite"/>
    </source>
</evidence>
<feature type="region of interest" description="Disordered" evidence="2">
    <location>
        <begin position="463"/>
        <end position="525"/>
    </location>
</feature>
<feature type="compositionally biased region" description="Low complexity" evidence="2">
    <location>
        <begin position="426"/>
        <end position="438"/>
    </location>
</feature>
<keyword evidence="4" id="KW-1185">Reference proteome</keyword>
<evidence type="ECO:0000256" key="1">
    <source>
        <dbReference type="SAM" id="Coils"/>
    </source>
</evidence>
<proteinExistence type="predicted"/>
<feature type="region of interest" description="Disordered" evidence="2">
    <location>
        <begin position="385"/>
        <end position="447"/>
    </location>
</feature>
<evidence type="ECO:0000313" key="3">
    <source>
        <dbReference type="EMBL" id="KTD60751.1"/>
    </source>
</evidence>
<comment type="caution">
    <text evidence="3">The sequence shown here is derived from an EMBL/GenBank/DDBJ whole genome shotgun (WGS) entry which is preliminary data.</text>
</comment>
<protein>
    <submittedName>
        <fullName evidence="3">Uncharacterized protein</fullName>
    </submittedName>
</protein>
<sequence>MGIIHNICNEVQTAELAKLQGFIAIYQAGYELVKAMENSPDAAERIDDIHLLKRCLKPYQEIYAIVGDDVHKYLLANGVQFTPEDSDAEIAKKMLIFASSDAFFAIRKSAAVACSQYSKLNDLYLKHVGDFSTTLMSFERFQSKLIKCVQIFSQFALLGRELVKETGGKAHNDTFVLVSTIFKDLADYANILQSGQSHSDKTVTFASTAMIPGFDTKRRKTEAQLDVLKQELKILEEQLKEKQDHAEKLMASQAIIEQSQLLDTWNTLWPASALGAVFPKDTESMAKMVQALESAFAQQNTLIKAKQDEIKRTLDTLKTIASAMEKFDPSTLAALRKVNEIQVDAATHLMRQYNLHPVSIMENPDNIITAKANFLTEYDKPVVEVQTPKSPKTSGSLMDLFRGRSSTGRDMVLTRNSPPTSPRGEASASTSSSSSSSTEDLPVVKSEPAIAPTLRLKFFVGTSRPSRSASAPPKPEAAPSSPRIEVRAAPPAATGTASTPGSPSIKERIDSLNAAGGIKFSPRPR</sequence>
<dbReference type="Proteomes" id="UP000054600">
    <property type="component" value="Unassembled WGS sequence"/>
</dbReference>
<feature type="compositionally biased region" description="Low complexity" evidence="2">
    <location>
        <begin position="463"/>
        <end position="504"/>
    </location>
</feature>
<dbReference type="STRING" id="1122169.Lsha_1468"/>
<dbReference type="RefSeq" id="WP_018577577.1">
    <property type="nucleotide sequence ID" value="NZ_KB892404.1"/>
</dbReference>
<accession>A0A0W0YVL9</accession>
<dbReference type="AlphaFoldDB" id="A0A0W0YVL9"/>
<dbReference type="OrthoDB" id="5651852at2"/>
<evidence type="ECO:0000313" key="4">
    <source>
        <dbReference type="Proteomes" id="UP000054600"/>
    </source>
</evidence>
<feature type="compositionally biased region" description="Polar residues" evidence="2">
    <location>
        <begin position="387"/>
        <end position="396"/>
    </location>
</feature>
<dbReference type="PATRIC" id="fig|1122169.6.peg.1691"/>
<dbReference type="Gene3D" id="1.10.287.2610">
    <property type="match status" value="1"/>
</dbReference>
<dbReference type="EMBL" id="LNYW01000043">
    <property type="protein sequence ID" value="KTD60751.1"/>
    <property type="molecule type" value="Genomic_DNA"/>
</dbReference>
<gene>
    <name evidence="3" type="ORF">Lsha_1468</name>
</gene>
<name>A0A0W0YVL9_9GAMM</name>
<feature type="compositionally biased region" description="Polar residues" evidence="2">
    <location>
        <begin position="404"/>
        <end position="418"/>
    </location>
</feature>
<keyword evidence="1" id="KW-0175">Coiled coil</keyword>
<reference evidence="3 4" key="1">
    <citation type="submission" date="2015-11" db="EMBL/GenBank/DDBJ databases">
        <title>Genomic analysis of 38 Legionella species identifies large and diverse effector repertoires.</title>
        <authorList>
            <person name="Burstein D."/>
            <person name="Amaro F."/>
            <person name="Zusman T."/>
            <person name="Lifshitz Z."/>
            <person name="Cohen O."/>
            <person name="Gilbert J.A."/>
            <person name="Pupko T."/>
            <person name="Shuman H.A."/>
            <person name="Segal G."/>
        </authorList>
    </citation>
    <scope>NUCLEOTIDE SEQUENCE [LARGE SCALE GENOMIC DNA]</scope>
    <source>
        <strain evidence="3 4">ATCC 49655</strain>
    </source>
</reference>
<organism evidence="3 4">
    <name type="scientific">Legionella shakespearei DSM 23087</name>
    <dbReference type="NCBI Taxonomy" id="1122169"/>
    <lineage>
        <taxon>Bacteria</taxon>
        <taxon>Pseudomonadati</taxon>
        <taxon>Pseudomonadota</taxon>
        <taxon>Gammaproteobacteria</taxon>
        <taxon>Legionellales</taxon>
        <taxon>Legionellaceae</taxon>
        <taxon>Legionella</taxon>
    </lineage>
</organism>
<feature type="coiled-coil region" evidence="1">
    <location>
        <begin position="218"/>
        <end position="252"/>
    </location>
</feature>